<dbReference type="CDD" id="cd09294">
    <property type="entry name" value="SmpB"/>
    <property type="match status" value="1"/>
</dbReference>
<dbReference type="Pfam" id="PF01668">
    <property type="entry name" value="SmpB"/>
    <property type="match status" value="1"/>
</dbReference>
<dbReference type="AlphaFoldDB" id="A0A1G2KYD8"/>
<dbReference type="PANTHER" id="PTHR30308">
    <property type="entry name" value="TMRNA-BINDING COMPONENT OF TRANS-TRANSLATION TAGGING COMPLEX"/>
    <property type="match status" value="1"/>
</dbReference>
<organism evidence="5 6">
    <name type="scientific">Candidatus Sungbacteria bacterium RIFCSPHIGHO2_02_FULL_52_23</name>
    <dbReference type="NCBI Taxonomy" id="1802274"/>
    <lineage>
        <taxon>Bacteria</taxon>
        <taxon>Candidatus Sungiibacteriota</taxon>
    </lineage>
</organism>
<evidence type="ECO:0000256" key="4">
    <source>
        <dbReference type="SAM" id="MobiDB-lite"/>
    </source>
</evidence>
<comment type="similarity">
    <text evidence="3">Belongs to the SmpB family.</text>
</comment>
<evidence type="ECO:0000313" key="6">
    <source>
        <dbReference type="Proteomes" id="UP000178510"/>
    </source>
</evidence>
<evidence type="ECO:0000256" key="3">
    <source>
        <dbReference type="HAMAP-Rule" id="MF_00023"/>
    </source>
</evidence>
<dbReference type="PROSITE" id="PS01317">
    <property type="entry name" value="SSRP"/>
    <property type="match status" value="1"/>
</dbReference>
<dbReference type="Proteomes" id="UP000178510">
    <property type="component" value="Unassembled WGS sequence"/>
</dbReference>
<keyword evidence="2 3" id="KW-0694">RNA-binding</keyword>
<name>A0A1G2KYD8_9BACT</name>
<dbReference type="SUPFAM" id="SSF74982">
    <property type="entry name" value="Small protein B (SmpB)"/>
    <property type="match status" value="1"/>
</dbReference>
<comment type="subcellular location">
    <subcellularLocation>
        <location evidence="3">Cytoplasm</location>
    </subcellularLocation>
    <text evidence="3">The tmRNA-SmpB complex associates with stalled 70S ribosomes.</text>
</comment>
<dbReference type="GO" id="GO:0003723">
    <property type="term" value="F:RNA binding"/>
    <property type="evidence" value="ECO:0007669"/>
    <property type="project" value="UniProtKB-UniRule"/>
</dbReference>
<dbReference type="GO" id="GO:0070930">
    <property type="term" value="P:trans-translation-dependent protein tagging"/>
    <property type="evidence" value="ECO:0007669"/>
    <property type="project" value="TreeGrafter"/>
</dbReference>
<dbReference type="STRING" id="1802274.A3J58_03250"/>
<keyword evidence="1 3" id="KW-0963">Cytoplasm</keyword>
<dbReference type="GO" id="GO:0005829">
    <property type="term" value="C:cytosol"/>
    <property type="evidence" value="ECO:0007669"/>
    <property type="project" value="TreeGrafter"/>
</dbReference>
<dbReference type="Gene3D" id="2.40.280.10">
    <property type="match status" value="1"/>
</dbReference>
<dbReference type="PANTHER" id="PTHR30308:SF2">
    <property type="entry name" value="SSRA-BINDING PROTEIN"/>
    <property type="match status" value="1"/>
</dbReference>
<gene>
    <name evidence="3" type="primary">smpB</name>
    <name evidence="5" type="ORF">A3J58_03250</name>
</gene>
<dbReference type="GO" id="GO:0070929">
    <property type="term" value="P:trans-translation"/>
    <property type="evidence" value="ECO:0007669"/>
    <property type="project" value="UniProtKB-UniRule"/>
</dbReference>
<dbReference type="NCBIfam" id="NF003843">
    <property type="entry name" value="PRK05422.1"/>
    <property type="match status" value="1"/>
</dbReference>
<dbReference type="HAMAP" id="MF_00023">
    <property type="entry name" value="SmpB"/>
    <property type="match status" value="1"/>
</dbReference>
<dbReference type="InterPro" id="IPR023620">
    <property type="entry name" value="SmpB"/>
</dbReference>
<dbReference type="InterPro" id="IPR000037">
    <property type="entry name" value="SsrA-bd_prot"/>
</dbReference>
<dbReference type="NCBIfam" id="TIGR00086">
    <property type="entry name" value="smpB"/>
    <property type="match status" value="1"/>
</dbReference>
<feature type="region of interest" description="Disordered" evidence="4">
    <location>
        <begin position="127"/>
        <end position="148"/>
    </location>
</feature>
<sequence length="148" mass="16834">MSDLAVNRRATFDYEIIETYEAGIALQGFEVKAVKAGRMNLAGTFAIIRGDEAWLVNASISPYQSGNTPEKYDPTRPRRLLLHKKEIKELIGATAEKGLTIVPLKVYAVRNRIKIAIALARHKKKADKRETIKRRESDREIQRTLKWG</sequence>
<evidence type="ECO:0000256" key="1">
    <source>
        <dbReference type="ARBA" id="ARBA00022490"/>
    </source>
</evidence>
<proteinExistence type="inferred from homology"/>
<comment type="caution">
    <text evidence="5">The sequence shown here is derived from an EMBL/GenBank/DDBJ whole genome shotgun (WGS) entry which is preliminary data.</text>
</comment>
<dbReference type="EMBL" id="MHQM01000025">
    <property type="protein sequence ID" value="OHA03502.1"/>
    <property type="molecule type" value="Genomic_DNA"/>
</dbReference>
<accession>A0A1G2KYD8</accession>
<dbReference type="InterPro" id="IPR020081">
    <property type="entry name" value="SsrA-bd_prot_CS"/>
</dbReference>
<evidence type="ECO:0000313" key="5">
    <source>
        <dbReference type="EMBL" id="OHA03502.1"/>
    </source>
</evidence>
<comment type="function">
    <text evidence="3">Required for rescue of stalled ribosomes mediated by trans-translation. Binds to transfer-messenger RNA (tmRNA), required for stable association of tmRNA with ribosomes. tmRNA and SmpB together mimic tRNA shape, replacing the anticodon stem-loop with SmpB. tmRNA is encoded by the ssrA gene; the 2 termini fold to resemble tRNA(Ala) and it encodes a 'tag peptide', a short internal open reading frame. During trans-translation Ala-aminoacylated tmRNA acts like a tRNA, entering the A-site of stalled ribosomes, displacing the stalled mRNA. The ribosome then switches to translate the ORF on the tmRNA; the nascent peptide is terminated with the 'tag peptide' encoded by the tmRNA and targeted for degradation. The ribosome is freed to recommence translation, which seems to be the essential function of trans-translation.</text>
</comment>
<protein>
    <recommendedName>
        <fullName evidence="3">SsrA-binding protein</fullName>
    </recommendedName>
    <alternativeName>
        <fullName evidence="3">Small protein B</fullName>
    </alternativeName>
</protein>
<evidence type="ECO:0000256" key="2">
    <source>
        <dbReference type="ARBA" id="ARBA00022884"/>
    </source>
</evidence>
<reference evidence="5 6" key="1">
    <citation type="journal article" date="2016" name="Nat. Commun.">
        <title>Thousands of microbial genomes shed light on interconnected biogeochemical processes in an aquifer system.</title>
        <authorList>
            <person name="Anantharaman K."/>
            <person name="Brown C.T."/>
            <person name="Hug L.A."/>
            <person name="Sharon I."/>
            <person name="Castelle C.J."/>
            <person name="Probst A.J."/>
            <person name="Thomas B.C."/>
            <person name="Singh A."/>
            <person name="Wilkins M.J."/>
            <person name="Karaoz U."/>
            <person name="Brodie E.L."/>
            <person name="Williams K.H."/>
            <person name="Hubbard S.S."/>
            <person name="Banfield J.F."/>
        </authorList>
    </citation>
    <scope>NUCLEOTIDE SEQUENCE [LARGE SCALE GENOMIC DNA]</scope>
</reference>